<keyword evidence="1" id="KW-0732">Signal</keyword>
<name>A0ABN0X7U9_9ALTE</name>
<dbReference type="InterPro" id="IPR025392">
    <property type="entry name" value="DUF4124"/>
</dbReference>
<proteinExistence type="predicted"/>
<evidence type="ECO:0000313" key="4">
    <source>
        <dbReference type="Proteomes" id="UP001501757"/>
    </source>
</evidence>
<organism evidence="3 4">
    <name type="scientific">Bowmanella denitrificans</name>
    <dbReference type="NCBI Taxonomy" id="366582"/>
    <lineage>
        <taxon>Bacteria</taxon>
        <taxon>Pseudomonadati</taxon>
        <taxon>Pseudomonadota</taxon>
        <taxon>Gammaproteobacteria</taxon>
        <taxon>Alteromonadales</taxon>
        <taxon>Alteromonadaceae</taxon>
        <taxon>Bowmanella</taxon>
    </lineage>
</organism>
<gene>
    <name evidence="3" type="ORF">GCM10009092_21980</name>
</gene>
<evidence type="ECO:0000313" key="3">
    <source>
        <dbReference type="EMBL" id="GAA0357358.1"/>
    </source>
</evidence>
<feature type="domain" description="DUF4124" evidence="2">
    <location>
        <begin position="7"/>
        <end position="55"/>
    </location>
</feature>
<evidence type="ECO:0000259" key="2">
    <source>
        <dbReference type="Pfam" id="PF13511"/>
    </source>
</evidence>
<feature type="chain" id="PRO_5046222174" evidence="1">
    <location>
        <begin position="18"/>
        <end position="166"/>
    </location>
</feature>
<reference evidence="4" key="1">
    <citation type="journal article" date="2019" name="Int. J. Syst. Evol. Microbiol.">
        <title>The Global Catalogue of Microorganisms (GCM) 10K type strain sequencing project: providing services to taxonomists for standard genome sequencing and annotation.</title>
        <authorList>
            <consortium name="The Broad Institute Genomics Platform"/>
            <consortium name="The Broad Institute Genome Sequencing Center for Infectious Disease"/>
            <person name="Wu L."/>
            <person name="Ma J."/>
        </authorList>
    </citation>
    <scope>NUCLEOTIDE SEQUENCE [LARGE SCALE GENOMIC DNA]</scope>
    <source>
        <strain evidence="4">JCM 13378</strain>
    </source>
</reference>
<dbReference type="Proteomes" id="UP001501757">
    <property type="component" value="Unassembled WGS sequence"/>
</dbReference>
<dbReference type="RefSeq" id="WP_343844901.1">
    <property type="nucleotide sequence ID" value="NZ_BAAAEI010000012.1"/>
</dbReference>
<dbReference type="EMBL" id="BAAAEI010000012">
    <property type="protein sequence ID" value="GAA0357358.1"/>
    <property type="molecule type" value="Genomic_DNA"/>
</dbReference>
<feature type="signal peptide" evidence="1">
    <location>
        <begin position="1"/>
        <end position="17"/>
    </location>
</feature>
<comment type="caution">
    <text evidence="3">The sequence shown here is derived from an EMBL/GenBank/DDBJ whole genome shotgun (WGS) entry which is preliminary data.</text>
</comment>
<evidence type="ECO:0000256" key="1">
    <source>
        <dbReference type="SAM" id="SignalP"/>
    </source>
</evidence>
<keyword evidence="4" id="KW-1185">Reference proteome</keyword>
<accession>A0ABN0X7U9</accession>
<sequence>MKLAWVLALVTFSVNSATLYKVVKADGTVIYTDRPVAGAVPVSLPKANTADSLAPKQVNSTMPPKKPDKTYQLNILAPAHEATIRNNLGEVQVSGSISPNAVGSFQLLLDGQVMATGASPNFNLQGVPRGAHQIQIQLINKSGKILASSPEHTFYLHQASVLNRAD</sequence>
<protein>
    <submittedName>
        <fullName evidence="3">DUF4124 domain-containing protein</fullName>
    </submittedName>
</protein>
<dbReference type="Pfam" id="PF13511">
    <property type="entry name" value="DUF4124"/>
    <property type="match status" value="1"/>
</dbReference>